<evidence type="ECO:0000313" key="1">
    <source>
        <dbReference type="EMBL" id="GGQ22198.1"/>
    </source>
</evidence>
<accession>A0ABQ2RE80</accession>
<dbReference type="EMBL" id="BMQJ01000018">
    <property type="protein sequence ID" value="GGQ22198.1"/>
    <property type="molecule type" value="Genomic_DNA"/>
</dbReference>
<organism evidence="1 2">
    <name type="scientific">Streptosporangium pseudovulgare</name>
    <dbReference type="NCBI Taxonomy" id="35765"/>
    <lineage>
        <taxon>Bacteria</taxon>
        <taxon>Bacillati</taxon>
        <taxon>Actinomycetota</taxon>
        <taxon>Actinomycetes</taxon>
        <taxon>Streptosporangiales</taxon>
        <taxon>Streptosporangiaceae</taxon>
        <taxon>Streptosporangium</taxon>
    </lineage>
</organism>
<evidence type="ECO:0000313" key="2">
    <source>
        <dbReference type="Proteomes" id="UP000611554"/>
    </source>
</evidence>
<reference evidence="2" key="1">
    <citation type="journal article" date="2019" name="Int. J. Syst. Evol. Microbiol.">
        <title>The Global Catalogue of Microorganisms (GCM) 10K type strain sequencing project: providing services to taxonomists for standard genome sequencing and annotation.</title>
        <authorList>
            <consortium name="The Broad Institute Genomics Platform"/>
            <consortium name="The Broad Institute Genome Sequencing Center for Infectious Disease"/>
            <person name="Wu L."/>
            <person name="Ma J."/>
        </authorList>
    </citation>
    <scope>NUCLEOTIDE SEQUENCE [LARGE SCALE GENOMIC DNA]</scope>
    <source>
        <strain evidence="2">JCM 3115</strain>
    </source>
</reference>
<proteinExistence type="predicted"/>
<evidence type="ECO:0008006" key="3">
    <source>
        <dbReference type="Google" id="ProtNLM"/>
    </source>
</evidence>
<keyword evidence="2" id="KW-1185">Reference proteome</keyword>
<name>A0ABQ2RE80_9ACTN</name>
<gene>
    <name evidence="1" type="ORF">GCM10010140_60560</name>
</gene>
<dbReference type="RefSeq" id="WP_189249858.1">
    <property type="nucleotide sequence ID" value="NZ_BMQJ01000018.1"/>
</dbReference>
<dbReference type="Proteomes" id="UP000611554">
    <property type="component" value="Unassembled WGS sequence"/>
</dbReference>
<comment type="caution">
    <text evidence="1">The sequence shown here is derived from an EMBL/GenBank/DDBJ whole genome shotgun (WGS) entry which is preliminary data.</text>
</comment>
<protein>
    <recommendedName>
        <fullName evidence="3">Ig-like domain-containing protein</fullName>
    </recommendedName>
</protein>
<sequence length="199" mass="21298">MNRCAEHLFKTASPELDLHGEDRPLHQFRHSALQHFAEADCTAPERRPSAATSTWPDLAATSVWAKRHPPASPSTPALSPDVALRDLLLVNHRRPQPGLLDVRWMFVGTAEVPIADARSGGPRQTQEYSLSVTAGSSTVLGLAVGPANWASAAPIGGVELSSQEERFWNCRVDNARGSATADQAASFVQFLAGPSDASP</sequence>